<protein>
    <recommendedName>
        <fullName evidence="1">Transposase TnpC homeodomain domain-containing protein</fullName>
    </recommendedName>
</protein>
<sequence length="149" mass="16979">MTSPNLDHLNPEQLRALAAHLMQRVETLDHQVVTLDKKIHRDQAVIEKLTHEIAQLKRLKFAKCSEQMNPQQASLLDDLIDTDIAVIEAELQALQTVPATTEKKQKPKRTALPAEFPRTLIHHEPDNTHCPWPISAFRQRLQLAVSYAS</sequence>
<name>A0A5E7CYC9_PSEFL</name>
<dbReference type="AlphaFoldDB" id="A0A5E7CYC9"/>
<evidence type="ECO:0000313" key="3">
    <source>
        <dbReference type="Proteomes" id="UP000326018"/>
    </source>
</evidence>
<dbReference type="Pfam" id="PF13007">
    <property type="entry name" value="LZ_Tnp_IS66"/>
    <property type="match status" value="1"/>
</dbReference>
<accession>A0A5E7CYC9</accession>
<dbReference type="SUPFAM" id="SSF90250">
    <property type="entry name" value="Troponin coil-coiled subunits"/>
    <property type="match status" value="1"/>
</dbReference>
<dbReference type="Proteomes" id="UP000326018">
    <property type="component" value="Unassembled WGS sequence"/>
</dbReference>
<dbReference type="Gene3D" id="1.20.5.350">
    <property type="match status" value="1"/>
</dbReference>
<organism evidence="2 3">
    <name type="scientific">Pseudomonas fluorescens</name>
    <dbReference type="NCBI Taxonomy" id="294"/>
    <lineage>
        <taxon>Bacteria</taxon>
        <taxon>Pseudomonadati</taxon>
        <taxon>Pseudomonadota</taxon>
        <taxon>Gammaproteobacteria</taxon>
        <taxon>Pseudomonadales</taxon>
        <taxon>Pseudomonadaceae</taxon>
        <taxon>Pseudomonas</taxon>
    </lineage>
</organism>
<reference evidence="2 3" key="1">
    <citation type="submission" date="2019-09" db="EMBL/GenBank/DDBJ databases">
        <authorList>
            <person name="Chandra G."/>
            <person name="Truman W A."/>
        </authorList>
    </citation>
    <scope>NUCLEOTIDE SEQUENCE [LARGE SCALE GENOMIC DNA]</scope>
    <source>
        <strain evidence="2">PS712</strain>
    </source>
</reference>
<proteinExistence type="predicted"/>
<dbReference type="InterPro" id="IPR038077">
    <property type="entry name" value="Troponin_sf"/>
</dbReference>
<dbReference type="EMBL" id="CABVIB010000016">
    <property type="protein sequence ID" value="VVO09656.1"/>
    <property type="molecule type" value="Genomic_DNA"/>
</dbReference>
<dbReference type="InterPro" id="IPR024463">
    <property type="entry name" value="Transposase_TnpC_homeodom"/>
</dbReference>
<feature type="domain" description="Transposase TnpC homeodomain" evidence="1">
    <location>
        <begin position="49"/>
        <end position="119"/>
    </location>
</feature>
<gene>
    <name evidence="2" type="ORF">PS712_03352</name>
</gene>
<evidence type="ECO:0000259" key="1">
    <source>
        <dbReference type="Pfam" id="PF13007"/>
    </source>
</evidence>
<evidence type="ECO:0000313" key="2">
    <source>
        <dbReference type="EMBL" id="VVO09656.1"/>
    </source>
</evidence>